<dbReference type="PANTHER" id="PTHR24100">
    <property type="entry name" value="BUTYROPHILIN"/>
    <property type="match status" value="1"/>
</dbReference>
<keyword evidence="4 7" id="KW-0472">Membrane</keyword>
<dbReference type="GO" id="GO:0005102">
    <property type="term" value="F:signaling receptor binding"/>
    <property type="evidence" value="ECO:0007669"/>
    <property type="project" value="TreeGrafter"/>
</dbReference>
<dbReference type="SMART" id="SM00406">
    <property type="entry name" value="IGv"/>
    <property type="match status" value="2"/>
</dbReference>
<proteinExistence type="predicted"/>
<feature type="domain" description="Ig-like" evidence="8">
    <location>
        <begin position="236"/>
        <end position="355"/>
    </location>
</feature>
<dbReference type="GO" id="GO:0050852">
    <property type="term" value="P:T cell receptor signaling pathway"/>
    <property type="evidence" value="ECO:0007669"/>
    <property type="project" value="TreeGrafter"/>
</dbReference>
<dbReference type="FunFam" id="2.60.40.10:FF:000088">
    <property type="entry name" value="Butyrophilin subfamily 1 member A1"/>
    <property type="match status" value="2"/>
</dbReference>
<feature type="domain" description="Ig-like" evidence="8">
    <location>
        <begin position="365"/>
        <end position="449"/>
    </location>
</feature>
<dbReference type="AlphaFoldDB" id="A0A6J2DSH7"/>
<keyword evidence="3 7" id="KW-1133">Transmembrane helix</keyword>
<dbReference type="OrthoDB" id="10055806at2759"/>
<dbReference type="CDD" id="cd05713">
    <property type="entry name" value="IgV_MOG_like"/>
    <property type="match status" value="2"/>
</dbReference>
<dbReference type="Gene3D" id="2.60.40.10">
    <property type="entry name" value="Immunoglobulins"/>
    <property type="match status" value="4"/>
</dbReference>
<accession>A0A6J2DSH7</accession>
<keyword evidence="5" id="KW-1015">Disulfide bond</keyword>
<protein>
    <submittedName>
        <fullName evidence="10">Butyrophilin-like protein 2</fullName>
    </submittedName>
</protein>
<feature type="domain" description="Ig-like" evidence="8">
    <location>
        <begin position="148"/>
        <end position="234"/>
    </location>
</feature>
<dbReference type="Pfam" id="PF22705">
    <property type="entry name" value="C2-set_3"/>
    <property type="match status" value="2"/>
</dbReference>
<dbReference type="SMART" id="SM00409">
    <property type="entry name" value="IG"/>
    <property type="match status" value="3"/>
</dbReference>
<dbReference type="PANTHER" id="PTHR24100:SF105">
    <property type="entry name" value="BUTYROPHILIN-LIKE PROTEIN 2"/>
    <property type="match status" value="1"/>
</dbReference>
<dbReference type="InterPro" id="IPR003599">
    <property type="entry name" value="Ig_sub"/>
</dbReference>
<dbReference type="GO" id="GO:0009897">
    <property type="term" value="C:external side of plasma membrane"/>
    <property type="evidence" value="ECO:0007669"/>
    <property type="project" value="TreeGrafter"/>
</dbReference>
<reference evidence="10" key="1">
    <citation type="submission" date="2025-08" db="UniProtKB">
        <authorList>
            <consortium name="RefSeq"/>
        </authorList>
    </citation>
    <scope>IDENTIFICATION</scope>
    <source>
        <tissue evidence="10">Blood</tissue>
    </source>
</reference>
<dbReference type="Proteomes" id="UP000515165">
    <property type="component" value="Chromosome 7"/>
</dbReference>
<dbReference type="InterPro" id="IPR036179">
    <property type="entry name" value="Ig-like_dom_sf"/>
</dbReference>
<sequence length="513" mass="57582">MVDFPGYSLSGAVASFFFVLLTMRQPDNWRVIGSTHPILARIGEDALLTCQLLPKRTTMHTKVTWYRLEPSTPVFVYWDGADVTEMQMEEYRGRVELIKDGIHEGNVTLKINNIQPSDNGQYWCHFQENNYCGETSLLVKVAGLGSAPYIHLEGPVESGVQLVCTAKGWFPEPQVYWADITGEKLLAVSEHSIQDDNGLFYVEATLVVKNDSVETVSCFIHNPILNEEKSSVISIPEKLQNELASLEVIGPPQPILVRVGEDIQLTCYLSPKTNAQSMEVRWVQSHRYPAVYVYADGGHVTEEQMEEYRGRTMLVSDAIDQGRLTLQIHNATTSDNGQYRCLFEKDGVYQEASLDLKIVGLGSAPLITVKEQKDGEIELICSSEGWFPEPHVQWKDMEGKIIPSFSEVLTEDSHGLFHVETSLLVTNSSFVNVTCSISNPLLDEEKMATFFLSEPMMIFSWKIVLIWVLLLAAIVGLVKRRSCKKVNVTLDPNTSHPGLILSEGYKHVTHEHS</sequence>
<evidence type="ECO:0000256" key="1">
    <source>
        <dbReference type="ARBA" id="ARBA00004370"/>
    </source>
</evidence>
<dbReference type="PROSITE" id="PS50835">
    <property type="entry name" value="IG_LIKE"/>
    <property type="match status" value="4"/>
</dbReference>
<feature type="transmembrane region" description="Helical" evidence="7">
    <location>
        <begin position="459"/>
        <end position="478"/>
    </location>
</feature>
<dbReference type="InterPro" id="IPR013783">
    <property type="entry name" value="Ig-like_fold"/>
</dbReference>
<evidence type="ECO:0000256" key="7">
    <source>
        <dbReference type="SAM" id="Phobius"/>
    </source>
</evidence>
<dbReference type="CTD" id="56244"/>
<evidence type="ECO:0000256" key="4">
    <source>
        <dbReference type="ARBA" id="ARBA00023136"/>
    </source>
</evidence>
<keyword evidence="2 7" id="KW-0812">Transmembrane</keyword>
<dbReference type="InterPro" id="IPR007110">
    <property type="entry name" value="Ig-like_dom"/>
</dbReference>
<dbReference type="InterPro" id="IPR053896">
    <property type="entry name" value="BTN3A2-like_Ig-C"/>
</dbReference>
<feature type="domain" description="Ig-like" evidence="8">
    <location>
        <begin position="26"/>
        <end position="140"/>
    </location>
</feature>
<dbReference type="InterPro" id="IPR050504">
    <property type="entry name" value="IgSF_BTN/MOG"/>
</dbReference>
<evidence type="ECO:0000259" key="8">
    <source>
        <dbReference type="PROSITE" id="PS50835"/>
    </source>
</evidence>
<evidence type="ECO:0000256" key="2">
    <source>
        <dbReference type="ARBA" id="ARBA00022692"/>
    </source>
</evidence>
<name>A0A6J2DSH7_ZALCA</name>
<dbReference type="KEGG" id="zca:113927647"/>
<evidence type="ECO:0000256" key="5">
    <source>
        <dbReference type="ARBA" id="ARBA00023157"/>
    </source>
</evidence>
<keyword evidence="6" id="KW-0393">Immunoglobulin domain</keyword>
<evidence type="ECO:0000256" key="6">
    <source>
        <dbReference type="ARBA" id="ARBA00023319"/>
    </source>
</evidence>
<dbReference type="GeneID" id="113927647"/>
<organism evidence="9 10">
    <name type="scientific">Zalophus californianus</name>
    <name type="common">California sealion</name>
    <dbReference type="NCBI Taxonomy" id="9704"/>
    <lineage>
        <taxon>Eukaryota</taxon>
        <taxon>Metazoa</taxon>
        <taxon>Chordata</taxon>
        <taxon>Craniata</taxon>
        <taxon>Vertebrata</taxon>
        <taxon>Euteleostomi</taxon>
        <taxon>Mammalia</taxon>
        <taxon>Eutheria</taxon>
        <taxon>Laurasiatheria</taxon>
        <taxon>Carnivora</taxon>
        <taxon>Caniformia</taxon>
        <taxon>Pinnipedia</taxon>
        <taxon>Otariidae</taxon>
        <taxon>Zalophus</taxon>
    </lineage>
</organism>
<dbReference type="Pfam" id="PF07686">
    <property type="entry name" value="V-set"/>
    <property type="match status" value="2"/>
</dbReference>
<comment type="subcellular location">
    <subcellularLocation>
        <location evidence="1">Membrane</location>
    </subcellularLocation>
</comment>
<keyword evidence="9" id="KW-1185">Reference proteome</keyword>
<evidence type="ECO:0000256" key="3">
    <source>
        <dbReference type="ARBA" id="ARBA00022989"/>
    </source>
</evidence>
<dbReference type="GO" id="GO:0001817">
    <property type="term" value="P:regulation of cytokine production"/>
    <property type="evidence" value="ECO:0007669"/>
    <property type="project" value="TreeGrafter"/>
</dbReference>
<evidence type="ECO:0000313" key="10">
    <source>
        <dbReference type="RefSeq" id="XP_027459440.2"/>
    </source>
</evidence>
<dbReference type="InterPro" id="IPR013106">
    <property type="entry name" value="Ig_V-set"/>
</dbReference>
<evidence type="ECO:0000313" key="9">
    <source>
        <dbReference type="Proteomes" id="UP000515165"/>
    </source>
</evidence>
<dbReference type="SUPFAM" id="SSF48726">
    <property type="entry name" value="Immunoglobulin"/>
    <property type="match status" value="4"/>
</dbReference>
<gene>
    <name evidence="10" type="primary">BTNL2</name>
</gene>
<dbReference type="FunFam" id="2.60.40.10:FF:000183">
    <property type="entry name" value="Myelin-oligodendrocyte glycoprotein"/>
    <property type="match status" value="2"/>
</dbReference>
<dbReference type="RefSeq" id="XP_027459440.2">
    <property type="nucleotide sequence ID" value="XM_027603639.2"/>
</dbReference>